<dbReference type="Proteomes" id="UP001165586">
    <property type="component" value="Unassembled WGS sequence"/>
</dbReference>
<dbReference type="EMBL" id="JANLCJ010000017">
    <property type="protein sequence ID" value="MCS5736348.1"/>
    <property type="molecule type" value="Genomic_DNA"/>
</dbReference>
<evidence type="ECO:0000313" key="2">
    <source>
        <dbReference type="Proteomes" id="UP001165586"/>
    </source>
</evidence>
<comment type="caution">
    <text evidence="1">The sequence shown here is derived from an EMBL/GenBank/DDBJ whole genome shotgun (WGS) entry which is preliminary data.</text>
</comment>
<protein>
    <recommendedName>
        <fullName evidence="3">HK97 gp10 family phage protein</fullName>
    </recommendedName>
</protein>
<dbReference type="RefSeq" id="WP_259542229.1">
    <property type="nucleotide sequence ID" value="NZ_JANLCJ010000017.1"/>
</dbReference>
<gene>
    <name evidence="1" type="ORF">N1032_21665</name>
</gene>
<sequence length="115" mass="12586">MSEKLNKAAVAHAKQLIESGDVVHDEHSDWGKAAPTAADENAFIEKHGYAEYGKWHLGIDSEKSEDTKGRYSFPYGDFSKVRRGGVISAESRAAQNDHDDIAKAAKNLLDLIDGD</sequence>
<reference evidence="1" key="1">
    <citation type="submission" date="2022-08" db="EMBL/GenBank/DDBJ databases">
        <authorList>
            <person name="Deng Y."/>
            <person name="Han X.-F."/>
            <person name="Zhang Y.-Q."/>
        </authorList>
    </citation>
    <scope>NUCLEOTIDE SEQUENCE</scope>
    <source>
        <strain evidence="1">CPCC 203386</strain>
    </source>
</reference>
<keyword evidence="2" id="KW-1185">Reference proteome</keyword>
<organism evidence="1 2">
    <name type="scientific">Herbiconiux daphne</name>
    <dbReference type="NCBI Taxonomy" id="2970914"/>
    <lineage>
        <taxon>Bacteria</taxon>
        <taxon>Bacillati</taxon>
        <taxon>Actinomycetota</taxon>
        <taxon>Actinomycetes</taxon>
        <taxon>Micrococcales</taxon>
        <taxon>Microbacteriaceae</taxon>
        <taxon>Herbiconiux</taxon>
    </lineage>
</organism>
<name>A0ABT2H8U2_9MICO</name>
<evidence type="ECO:0008006" key="3">
    <source>
        <dbReference type="Google" id="ProtNLM"/>
    </source>
</evidence>
<accession>A0ABT2H8U2</accession>
<evidence type="ECO:0000313" key="1">
    <source>
        <dbReference type="EMBL" id="MCS5736348.1"/>
    </source>
</evidence>
<proteinExistence type="predicted"/>